<reference evidence="3" key="1">
    <citation type="journal article" date="2019" name="Int. J. Syst. Evol. Microbiol.">
        <title>The Global Catalogue of Microorganisms (GCM) 10K type strain sequencing project: providing services to taxonomists for standard genome sequencing and annotation.</title>
        <authorList>
            <consortium name="The Broad Institute Genomics Platform"/>
            <consortium name="The Broad Institute Genome Sequencing Center for Infectious Disease"/>
            <person name="Wu L."/>
            <person name="Ma J."/>
        </authorList>
    </citation>
    <scope>NUCLEOTIDE SEQUENCE [LARGE SCALE GENOMIC DNA]</scope>
    <source>
        <strain evidence="3">JCM 17137</strain>
    </source>
</reference>
<evidence type="ECO:0000313" key="3">
    <source>
        <dbReference type="Proteomes" id="UP001500908"/>
    </source>
</evidence>
<keyword evidence="3" id="KW-1185">Reference proteome</keyword>
<accession>A0ABP7F9K4</accession>
<organism evidence="2 3">
    <name type="scientific">Salinactinospora qingdaonensis</name>
    <dbReference type="NCBI Taxonomy" id="702744"/>
    <lineage>
        <taxon>Bacteria</taxon>
        <taxon>Bacillati</taxon>
        <taxon>Actinomycetota</taxon>
        <taxon>Actinomycetes</taxon>
        <taxon>Streptosporangiales</taxon>
        <taxon>Nocardiopsidaceae</taxon>
        <taxon>Salinactinospora</taxon>
    </lineage>
</organism>
<evidence type="ECO:0000313" key="2">
    <source>
        <dbReference type="EMBL" id="GAA3732507.1"/>
    </source>
</evidence>
<sequence length="64" mass="6642">MPPAPLGAGGTLRSVARSQPGGSDSGGRRAPQVTRCAGIRPQAVENVNQFRLTKSAGWPLEKVT</sequence>
<gene>
    <name evidence="2" type="ORF">GCM10022402_11340</name>
</gene>
<name>A0ABP7F9K4_9ACTN</name>
<comment type="caution">
    <text evidence="2">The sequence shown here is derived from an EMBL/GenBank/DDBJ whole genome shotgun (WGS) entry which is preliminary data.</text>
</comment>
<dbReference type="EMBL" id="BAABDD010000004">
    <property type="protein sequence ID" value="GAA3732507.1"/>
    <property type="molecule type" value="Genomic_DNA"/>
</dbReference>
<evidence type="ECO:0000256" key="1">
    <source>
        <dbReference type="SAM" id="MobiDB-lite"/>
    </source>
</evidence>
<protein>
    <submittedName>
        <fullName evidence="2">Uncharacterized protein</fullName>
    </submittedName>
</protein>
<proteinExistence type="predicted"/>
<feature type="region of interest" description="Disordered" evidence="1">
    <location>
        <begin position="1"/>
        <end position="35"/>
    </location>
</feature>
<dbReference type="Proteomes" id="UP001500908">
    <property type="component" value="Unassembled WGS sequence"/>
</dbReference>